<accession>A0ABY5K6D2</accession>
<protein>
    <submittedName>
        <fullName evidence="1">NUDIX hydrolase</fullName>
    </submittedName>
</protein>
<keyword evidence="1" id="KW-0378">Hydrolase</keyword>
<evidence type="ECO:0000313" key="1">
    <source>
        <dbReference type="EMBL" id="UUI64476.1"/>
    </source>
</evidence>
<dbReference type="GO" id="GO:0016787">
    <property type="term" value="F:hydrolase activity"/>
    <property type="evidence" value="ECO:0007669"/>
    <property type="project" value="UniProtKB-KW"/>
</dbReference>
<organism evidence="1 2">
    <name type="scientific">Cellulomonas wangsupingiae</name>
    <dbReference type="NCBI Taxonomy" id="2968085"/>
    <lineage>
        <taxon>Bacteria</taxon>
        <taxon>Bacillati</taxon>
        <taxon>Actinomycetota</taxon>
        <taxon>Actinomycetes</taxon>
        <taxon>Micrococcales</taxon>
        <taxon>Cellulomonadaceae</taxon>
        <taxon>Cellulomonas</taxon>
    </lineage>
</organism>
<dbReference type="EMBL" id="CP101989">
    <property type="protein sequence ID" value="UUI64476.1"/>
    <property type="molecule type" value="Genomic_DNA"/>
</dbReference>
<dbReference type="RefSeq" id="WP_227566562.1">
    <property type="nucleotide sequence ID" value="NZ_CP101989.1"/>
</dbReference>
<reference evidence="1 2" key="1">
    <citation type="submission" date="2022-07" db="EMBL/GenBank/DDBJ databases">
        <title>Novel species in genus cellulomonas.</title>
        <authorList>
            <person name="Ye L."/>
        </authorList>
    </citation>
    <scope>NUCLEOTIDE SEQUENCE [LARGE SCALE GENOMIC DNA]</scope>
    <source>
        <strain evidence="2">zg-Y908</strain>
    </source>
</reference>
<dbReference type="Proteomes" id="UP001317322">
    <property type="component" value="Chromosome"/>
</dbReference>
<sequence length="148" mass="15840">MLVRSTPDAPWLPPGGRADVVRSPVAPAPAGLVRLLVRDGDAVFCARRDDGRLDLPTRAVPADDPDGSATAARLASDVLGPGARPVPVGFVRNVVPVPRAGYPWPTPLAHFTVWSATGRPLCEGDWCDVRDPGSVLRDRHWWPLTGVE</sequence>
<keyword evidence="2" id="KW-1185">Reference proteome</keyword>
<proteinExistence type="predicted"/>
<evidence type="ECO:0000313" key="2">
    <source>
        <dbReference type="Proteomes" id="UP001317322"/>
    </source>
</evidence>
<name>A0ABY5K6D2_9CELL</name>
<gene>
    <name evidence="1" type="ORF">NP075_15350</name>
</gene>